<proteinExistence type="predicted"/>
<name>A0A9W6T7T7_CANBO</name>
<feature type="region of interest" description="Disordered" evidence="1">
    <location>
        <begin position="277"/>
        <end position="308"/>
    </location>
</feature>
<evidence type="ECO:0000313" key="3">
    <source>
        <dbReference type="Proteomes" id="UP001165120"/>
    </source>
</evidence>
<feature type="compositionally biased region" description="Polar residues" evidence="1">
    <location>
        <begin position="352"/>
        <end position="368"/>
    </location>
</feature>
<reference evidence="2" key="1">
    <citation type="submission" date="2023-04" db="EMBL/GenBank/DDBJ databases">
        <title>Candida boidinii NBRC 10035.</title>
        <authorList>
            <person name="Ichikawa N."/>
            <person name="Sato H."/>
            <person name="Tonouchi N."/>
        </authorList>
    </citation>
    <scope>NUCLEOTIDE SEQUENCE</scope>
    <source>
        <strain evidence="2">NBRC 10035</strain>
    </source>
</reference>
<protein>
    <submittedName>
        <fullName evidence="2">Unnamed protein product</fullName>
    </submittedName>
</protein>
<gene>
    <name evidence="2" type="ORF">Cboi02_000594300</name>
</gene>
<evidence type="ECO:0000313" key="2">
    <source>
        <dbReference type="EMBL" id="GME78848.1"/>
    </source>
</evidence>
<dbReference type="AlphaFoldDB" id="A0A9W6T7T7"/>
<feature type="region of interest" description="Disordered" evidence="1">
    <location>
        <begin position="343"/>
        <end position="406"/>
    </location>
</feature>
<dbReference type="Proteomes" id="UP001165120">
    <property type="component" value="Unassembled WGS sequence"/>
</dbReference>
<sequence>MVFVFGSRGKSTSTEFQSASAIASDPDVQSAIITPQPTAADITNDNDNDSHDSYSCFNPPMTSHVINGSPGYGRVSHLQLLKDPYTSLKESEFQLIDATKNGNGNGNDNHINIKESNTDAHISETSDSFEDTCDEASSSSHYSNNDSHKDVNGANGNGQFLSPNSGLPPKKMKEYPNHHTLALPRPASEWIRDIKNSQAHTRFGHMLEVIDTPKEQTTLCPSPSSKRTLAINPGNNGGLQYVAPFEGTSLTGSPTKRTGKSVRSRFNTQFPKLEPLKYDDFSDSDKNSKSNKYELKSPVIQTNPLSDDDSILVSDTDSETAKIHRHAATRFLKITPQTLGNSASRRCRSKFGISNITTPTKSPSQINDISPDYYKTPTGSPLRSDAKEYYDSSDSDSDGDNKYSSC</sequence>
<evidence type="ECO:0000256" key="1">
    <source>
        <dbReference type="SAM" id="MobiDB-lite"/>
    </source>
</evidence>
<organism evidence="2 3">
    <name type="scientific">Candida boidinii</name>
    <name type="common">Yeast</name>
    <dbReference type="NCBI Taxonomy" id="5477"/>
    <lineage>
        <taxon>Eukaryota</taxon>
        <taxon>Fungi</taxon>
        <taxon>Dikarya</taxon>
        <taxon>Ascomycota</taxon>
        <taxon>Saccharomycotina</taxon>
        <taxon>Pichiomycetes</taxon>
        <taxon>Pichiales</taxon>
        <taxon>Pichiaceae</taxon>
        <taxon>Ogataea</taxon>
        <taxon>Ogataea/Candida clade</taxon>
    </lineage>
</organism>
<accession>A0A9W6T7T7</accession>
<dbReference type="EMBL" id="BSXN01003257">
    <property type="protein sequence ID" value="GME78848.1"/>
    <property type="molecule type" value="Genomic_DNA"/>
</dbReference>
<feature type="region of interest" description="Disordered" evidence="1">
    <location>
        <begin position="122"/>
        <end position="168"/>
    </location>
</feature>
<feature type="compositionally biased region" description="Basic and acidic residues" evidence="1">
    <location>
        <begin position="277"/>
        <end position="295"/>
    </location>
</feature>
<comment type="caution">
    <text evidence="2">The sequence shown here is derived from an EMBL/GenBank/DDBJ whole genome shotgun (WGS) entry which is preliminary data.</text>
</comment>
<keyword evidence="3" id="KW-1185">Reference proteome</keyword>